<evidence type="ECO:0000259" key="6">
    <source>
        <dbReference type="PROSITE" id="PS51007"/>
    </source>
</evidence>
<dbReference type="STRING" id="106634.TVD_04075"/>
<dbReference type="EMBL" id="CP011367">
    <property type="protein sequence ID" value="AKJ94596.1"/>
    <property type="molecule type" value="Genomic_DNA"/>
</dbReference>
<evidence type="ECO:0000313" key="8">
    <source>
        <dbReference type="Proteomes" id="UP000064201"/>
    </source>
</evidence>
<keyword evidence="1 4" id="KW-0349">Heme</keyword>
<protein>
    <recommendedName>
        <fullName evidence="6">Cytochrome c domain-containing protein</fullName>
    </recommendedName>
</protein>
<dbReference type="PROSITE" id="PS51007">
    <property type="entry name" value="CYTC"/>
    <property type="match status" value="1"/>
</dbReference>
<name>A0A0G3G6V1_9GAMM</name>
<dbReference type="SUPFAM" id="SSF46626">
    <property type="entry name" value="Cytochrome c"/>
    <property type="match status" value="1"/>
</dbReference>
<dbReference type="Proteomes" id="UP000064201">
    <property type="component" value="Chromosome"/>
</dbReference>
<evidence type="ECO:0000256" key="5">
    <source>
        <dbReference type="SAM" id="SignalP"/>
    </source>
</evidence>
<evidence type="ECO:0000256" key="4">
    <source>
        <dbReference type="PROSITE-ProRule" id="PRU00433"/>
    </source>
</evidence>
<dbReference type="Gene3D" id="1.10.760.10">
    <property type="entry name" value="Cytochrome c-like domain"/>
    <property type="match status" value="1"/>
</dbReference>
<feature type="signal peptide" evidence="5">
    <location>
        <begin position="1"/>
        <end position="27"/>
    </location>
</feature>
<evidence type="ECO:0000256" key="3">
    <source>
        <dbReference type="ARBA" id="ARBA00023004"/>
    </source>
</evidence>
<keyword evidence="8" id="KW-1185">Reference proteome</keyword>
<dbReference type="KEGG" id="tvr:TVD_04075"/>
<dbReference type="AlphaFoldDB" id="A0A0G3G6V1"/>
<dbReference type="GO" id="GO:0020037">
    <property type="term" value="F:heme binding"/>
    <property type="evidence" value="ECO:0007669"/>
    <property type="project" value="InterPro"/>
</dbReference>
<feature type="domain" description="Cytochrome c" evidence="6">
    <location>
        <begin position="28"/>
        <end position="101"/>
    </location>
</feature>
<dbReference type="InterPro" id="IPR036909">
    <property type="entry name" value="Cyt_c-like_dom_sf"/>
</dbReference>
<evidence type="ECO:0000256" key="2">
    <source>
        <dbReference type="ARBA" id="ARBA00022723"/>
    </source>
</evidence>
<proteinExistence type="predicted"/>
<dbReference type="Pfam" id="PF13442">
    <property type="entry name" value="Cytochrome_CBB3"/>
    <property type="match status" value="1"/>
</dbReference>
<evidence type="ECO:0000256" key="1">
    <source>
        <dbReference type="ARBA" id="ARBA00022617"/>
    </source>
</evidence>
<accession>A0A0G3G6V1</accession>
<dbReference type="GO" id="GO:0009055">
    <property type="term" value="F:electron transfer activity"/>
    <property type="evidence" value="ECO:0007669"/>
    <property type="project" value="InterPro"/>
</dbReference>
<dbReference type="InterPro" id="IPR009056">
    <property type="entry name" value="Cyt_c-like_dom"/>
</dbReference>
<feature type="chain" id="PRO_5002554161" description="Cytochrome c domain-containing protein" evidence="5">
    <location>
        <begin position="28"/>
        <end position="106"/>
    </location>
</feature>
<dbReference type="RefSeq" id="WP_019571446.1">
    <property type="nucleotide sequence ID" value="NZ_CP011367.1"/>
</dbReference>
<evidence type="ECO:0000313" key="7">
    <source>
        <dbReference type="EMBL" id="AKJ94596.1"/>
    </source>
</evidence>
<sequence length="106" mass="11460">MRHTHARIAAGTAALALSLGGANIALADDIRMGQELHSDNCISCHADMVGGDGSDLYTRSNRMVGSHDELVAQVNNCNVNLGTNWFDDEVNAVVAYLNAEYYQFDD</sequence>
<reference evidence="7 8" key="1">
    <citation type="submission" date="2015-04" db="EMBL/GenBank/DDBJ databases">
        <title>Complete Sequence for the Genome of the Thioalkalivibrio versutus D301.</title>
        <authorList>
            <person name="Mu T."/>
            <person name="Zhou J."/>
            <person name="Xu X."/>
        </authorList>
    </citation>
    <scope>NUCLEOTIDE SEQUENCE [LARGE SCALE GENOMIC DNA]</scope>
    <source>
        <strain evidence="7 8">D301</strain>
    </source>
</reference>
<dbReference type="OrthoDB" id="9796294at2"/>
<organism evidence="7 8">
    <name type="scientific">Thioalkalivibrio versutus</name>
    <dbReference type="NCBI Taxonomy" id="106634"/>
    <lineage>
        <taxon>Bacteria</taxon>
        <taxon>Pseudomonadati</taxon>
        <taxon>Pseudomonadota</taxon>
        <taxon>Gammaproteobacteria</taxon>
        <taxon>Chromatiales</taxon>
        <taxon>Ectothiorhodospiraceae</taxon>
        <taxon>Thioalkalivibrio</taxon>
    </lineage>
</organism>
<keyword evidence="2 4" id="KW-0479">Metal-binding</keyword>
<dbReference type="PATRIC" id="fig|106634.4.peg.829"/>
<keyword evidence="5" id="KW-0732">Signal</keyword>
<dbReference type="GO" id="GO:0046872">
    <property type="term" value="F:metal ion binding"/>
    <property type="evidence" value="ECO:0007669"/>
    <property type="project" value="UniProtKB-KW"/>
</dbReference>
<keyword evidence="3 4" id="KW-0408">Iron</keyword>
<gene>
    <name evidence="7" type="ORF">TVD_04075</name>
</gene>